<protein>
    <submittedName>
        <fullName evidence="1">Uncharacterized protein</fullName>
    </submittedName>
</protein>
<proteinExistence type="predicted"/>
<organism evidence="1 2">
    <name type="scientific">Parasponia andersonii</name>
    <name type="common">Sponia andersonii</name>
    <dbReference type="NCBI Taxonomy" id="3476"/>
    <lineage>
        <taxon>Eukaryota</taxon>
        <taxon>Viridiplantae</taxon>
        <taxon>Streptophyta</taxon>
        <taxon>Embryophyta</taxon>
        <taxon>Tracheophyta</taxon>
        <taxon>Spermatophyta</taxon>
        <taxon>Magnoliopsida</taxon>
        <taxon>eudicotyledons</taxon>
        <taxon>Gunneridae</taxon>
        <taxon>Pentapetalae</taxon>
        <taxon>rosids</taxon>
        <taxon>fabids</taxon>
        <taxon>Rosales</taxon>
        <taxon>Cannabaceae</taxon>
        <taxon>Parasponia</taxon>
    </lineage>
</organism>
<feature type="non-terminal residue" evidence="1">
    <location>
        <position position="84"/>
    </location>
</feature>
<evidence type="ECO:0000313" key="1">
    <source>
        <dbReference type="EMBL" id="PON53703.1"/>
    </source>
</evidence>
<dbReference type="AlphaFoldDB" id="A0A2P5BY17"/>
<sequence>MATVGPTYHGGDTGGDLLPNHSRFLPYVNQEKLDSLELDQRLLISFDKTGTTWRAIKENQKYFPHLIRVHNRKNTKPFHKSWAK</sequence>
<dbReference type="EMBL" id="JXTB01000203">
    <property type="protein sequence ID" value="PON53703.1"/>
    <property type="molecule type" value="Genomic_DNA"/>
</dbReference>
<gene>
    <name evidence="1" type="ORF">PanWU01x14_200450</name>
</gene>
<comment type="caution">
    <text evidence="1">The sequence shown here is derived from an EMBL/GenBank/DDBJ whole genome shotgun (WGS) entry which is preliminary data.</text>
</comment>
<keyword evidence="2" id="KW-1185">Reference proteome</keyword>
<name>A0A2P5BY17_PARAD</name>
<reference evidence="2" key="1">
    <citation type="submission" date="2016-06" db="EMBL/GenBank/DDBJ databases">
        <title>Parallel loss of symbiosis genes in relatives of nitrogen-fixing non-legume Parasponia.</title>
        <authorList>
            <person name="Van Velzen R."/>
            <person name="Holmer R."/>
            <person name="Bu F."/>
            <person name="Rutten L."/>
            <person name="Van Zeijl A."/>
            <person name="Liu W."/>
            <person name="Santuari L."/>
            <person name="Cao Q."/>
            <person name="Sharma T."/>
            <person name="Shen D."/>
            <person name="Roswanjaya Y."/>
            <person name="Wardhani T."/>
            <person name="Kalhor M.S."/>
            <person name="Jansen J."/>
            <person name="Van den Hoogen J."/>
            <person name="Gungor B."/>
            <person name="Hartog M."/>
            <person name="Hontelez J."/>
            <person name="Verver J."/>
            <person name="Yang W.-C."/>
            <person name="Schijlen E."/>
            <person name="Repin R."/>
            <person name="Schilthuizen M."/>
            <person name="Schranz E."/>
            <person name="Heidstra R."/>
            <person name="Miyata K."/>
            <person name="Fedorova E."/>
            <person name="Kohlen W."/>
            <person name="Bisseling T."/>
            <person name="Smit S."/>
            <person name="Geurts R."/>
        </authorList>
    </citation>
    <scope>NUCLEOTIDE SEQUENCE [LARGE SCALE GENOMIC DNA]</scope>
    <source>
        <strain evidence="2">cv. WU1-14</strain>
    </source>
</reference>
<accession>A0A2P5BY17</accession>
<evidence type="ECO:0000313" key="2">
    <source>
        <dbReference type="Proteomes" id="UP000237105"/>
    </source>
</evidence>
<dbReference type="Proteomes" id="UP000237105">
    <property type="component" value="Unassembled WGS sequence"/>
</dbReference>